<evidence type="ECO:0000313" key="1">
    <source>
        <dbReference type="EMBL" id="PHJ35883.1"/>
    </source>
</evidence>
<proteinExistence type="predicted"/>
<reference evidence="1 2" key="1">
    <citation type="submission" date="2013-08" db="EMBL/GenBank/DDBJ databases">
        <authorList>
            <person name="Trees D."/>
        </authorList>
    </citation>
    <scope>NUCLEOTIDE SEQUENCE [LARGE SCALE GENOMIC DNA]</scope>
    <source>
        <strain evidence="1 2">3502</strain>
    </source>
</reference>
<name>A0AA44U9J5_NEIGO</name>
<comment type="caution">
    <text evidence="1">The sequence shown here is derived from an EMBL/GenBank/DDBJ whole genome shotgun (WGS) entry which is preliminary data.</text>
</comment>
<accession>A0AA44U9J5</accession>
<sequence length="63" mass="7460">MAFSFRVGLTRADYKKDFYPCNRVCIMKPIKLRLHLNFENRYNLLCNPFEHSGIKAGGFYILK</sequence>
<gene>
    <name evidence="1" type="ORF">N776_01730</name>
</gene>
<dbReference type="AlphaFoldDB" id="A0AA44U9J5"/>
<organism evidence="1 2">
    <name type="scientific">Neisseria gonorrhoeae 3502</name>
    <dbReference type="NCBI Taxonomy" id="1193404"/>
    <lineage>
        <taxon>Bacteria</taxon>
        <taxon>Pseudomonadati</taxon>
        <taxon>Pseudomonadota</taxon>
        <taxon>Betaproteobacteria</taxon>
        <taxon>Neisseriales</taxon>
        <taxon>Neisseriaceae</taxon>
        <taxon>Neisseria</taxon>
    </lineage>
</organism>
<dbReference type="EMBL" id="AVBE01000002">
    <property type="protein sequence ID" value="PHJ35883.1"/>
    <property type="molecule type" value="Genomic_DNA"/>
</dbReference>
<dbReference type="Proteomes" id="UP000223296">
    <property type="component" value="Unassembled WGS sequence"/>
</dbReference>
<protein>
    <submittedName>
        <fullName evidence="1">Uncharacterized protein</fullName>
    </submittedName>
</protein>
<evidence type="ECO:0000313" key="2">
    <source>
        <dbReference type="Proteomes" id="UP000223296"/>
    </source>
</evidence>